<dbReference type="AlphaFoldDB" id="A0AA40LPI7"/>
<gene>
    <name evidence="1" type="ORF">QTO34_019732</name>
</gene>
<evidence type="ECO:0000313" key="1">
    <source>
        <dbReference type="EMBL" id="KAK1339059.1"/>
    </source>
</evidence>
<organism evidence="1 2">
    <name type="scientific">Cnephaeus nilssonii</name>
    <name type="common">Northern bat</name>
    <name type="synonym">Eptesicus nilssonii</name>
    <dbReference type="NCBI Taxonomy" id="3371016"/>
    <lineage>
        <taxon>Eukaryota</taxon>
        <taxon>Metazoa</taxon>
        <taxon>Chordata</taxon>
        <taxon>Craniata</taxon>
        <taxon>Vertebrata</taxon>
        <taxon>Euteleostomi</taxon>
        <taxon>Mammalia</taxon>
        <taxon>Eutheria</taxon>
        <taxon>Laurasiatheria</taxon>
        <taxon>Chiroptera</taxon>
        <taxon>Yangochiroptera</taxon>
        <taxon>Vespertilionidae</taxon>
        <taxon>Cnephaeus</taxon>
    </lineage>
</organism>
<reference evidence="1" key="1">
    <citation type="submission" date="2023-06" db="EMBL/GenBank/DDBJ databases">
        <title>Reference genome for the Northern bat (Eptesicus nilssonii), a most northern bat species.</title>
        <authorList>
            <person name="Laine V.N."/>
            <person name="Pulliainen A.T."/>
            <person name="Lilley T.M."/>
        </authorList>
    </citation>
    <scope>NUCLEOTIDE SEQUENCE</scope>
    <source>
        <strain evidence="1">BLF_Eptnil</strain>
        <tissue evidence="1">Kidney</tissue>
    </source>
</reference>
<keyword evidence="2" id="KW-1185">Reference proteome</keyword>
<accession>A0AA40LPI7</accession>
<sequence>MITKSGYCGRTLVRKPGVTFSGFSSQTLRVKPGDSGRSRTSAQDLASIWRERTDTSGPVDRICKGNLTSGGGKPVSFLVDTGAAY</sequence>
<protein>
    <submittedName>
        <fullName evidence="1">Uncharacterized protein</fullName>
    </submittedName>
</protein>
<dbReference type="Proteomes" id="UP001177744">
    <property type="component" value="Unassembled WGS sequence"/>
</dbReference>
<dbReference type="EMBL" id="JAULJE010000009">
    <property type="protein sequence ID" value="KAK1339059.1"/>
    <property type="molecule type" value="Genomic_DNA"/>
</dbReference>
<name>A0AA40LPI7_CNENI</name>
<proteinExistence type="predicted"/>
<evidence type="ECO:0000313" key="2">
    <source>
        <dbReference type="Proteomes" id="UP001177744"/>
    </source>
</evidence>
<comment type="caution">
    <text evidence="1">The sequence shown here is derived from an EMBL/GenBank/DDBJ whole genome shotgun (WGS) entry which is preliminary data.</text>
</comment>